<evidence type="ECO:0000259" key="2">
    <source>
        <dbReference type="Pfam" id="PF11127"/>
    </source>
</evidence>
<reference evidence="3 4" key="1">
    <citation type="submission" date="2013-08" db="EMBL/GenBank/DDBJ databases">
        <authorList>
            <person name="Huang J."/>
            <person name="Wang G."/>
        </authorList>
    </citation>
    <scope>NUCLEOTIDE SEQUENCE [LARGE SCALE GENOMIC DNA]</scope>
    <source>
        <strain evidence="3 4">JSM 076056</strain>
    </source>
</reference>
<evidence type="ECO:0000313" key="4">
    <source>
        <dbReference type="Proteomes" id="UP000030528"/>
    </source>
</evidence>
<dbReference type="Proteomes" id="UP000030528">
    <property type="component" value="Unassembled WGS sequence"/>
</dbReference>
<feature type="transmembrane region" description="Helical" evidence="1">
    <location>
        <begin position="6"/>
        <end position="25"/>
    </location>
</feature>
<name>A0A0A5GG81_9BACI</name>
<dbReference type="Pfam" id="PF11127">
    <property type="entry name" value="YgaP-like_TM"/>
    <property type="match status" value="1"/>
</dbReference>
<sequence length="82" mass="9622">MRPNIGLLNAMLRIMFGFTLLSLTTARLTRRPWRRSYWMMAMIASMKIASGIVRYCPFTAMMDARVDDEEEFDFEETTFNPS</sequence>
<keyword evidence="1" id="KW-0812">Transmembrane</keyword>
<keyword evidence="1" id="KW-1133">Transmembrane helix</keyword>
<proteinExistence type="predicted"/>
<evidence type="ECO:0000313" key="3">
    <source>
        <dbReference type="EMBL" id="KGX90233.1"/>
    </source>
</evidence>
<keyword evidence="4" id="KW-1185">Reference proteome</keyword>
<feature type="transmembrane region" description="Helical" evidence="1">
    <location>
        <begin position="37"/>
        <end position="55"/>
    </location>
</feature>
<comment type="caution">
    <text evidence="3">The sequence shown here is derived from an EMBL/GenBank/DDBJ whole genome shotgun (WGS) entry which is preliminary data.</text>
</comment>
<dbReference type="InterPro" id="IPR021309">
    <property type="entry name" value="YgaP-like_TM"/>
</dbReference>
<feature type="domain" description="Inner membrane protein YgaP-like transmembrane" evidence="2">
    <location>
        <begin position="1"/>
        <end position="63"/>
    </location>
</feature>
<accession>A0A0A5GG81</accession>
<dbReference type="EMBL" id="AVPE01000016">
    <property type="protein sequence ID" value="KGX90233.1"/>
    <property type="molecule type" value="Genomic_DNA"/>
</dbReference>
<gene>
    <name evidence="3" type="ORF">N781_08285</name>
</gene>
<protein>
    <recommendedName>
        <fullName evidence="2">Inner membrane protein YgaP-like transmembrane domain-containing protein</fullName>
    </recommendedName>
</protein>
<dbReference type="AlphaFoldDB" id="A0A0A5GG81"/>
<keyword evidence="1" id="KW-0472">Membrane</keyword>
<evidence type="ECO:0000256" key="1">
    <source>
        <dbReference type="SAM" id="Phobius"/>
    </source>
</evidence>
<dbReference type="eggNOG" id="ENOG50334YP">
    <property type="taxonomic scope" value="Bacteria"/>
</dbReference>
<dbReference type="STRING" id="1385510.GCA_000425205_03384"/>
<organism evidence="3 4">
    <name type="scientific">Pontibacillus halophilus JSM 076056 = DSM 19796</name>
    <dbReference type="NCBI Taxonomy" id="1385510"/>
    <lineage>
        <taxon>Bacteria</taxon>
        <taxon>Bacillati</taxon>
        <taxon>Bacillota</taxon>
        <taxon>Bacilli</taxon>
        <taxon>Bacillales</taxon>
        <taxon>Bacillaceae</taxon>
        <taxon>Pontibacillus</taxon>
    </lineage>
</organism>